<protein>
    <submittedName>
        <fullName evidence="2">Uncharacterized protein</fullName>
    </submittedName>
</protein>
<keyword evidence="1" id="KW-0472">Membrane</keyword>
<proteinExistence type="predicted"/>
<evidence type="ECO:0000256" key="1">
    <source>
        <dbReference type="SAM" id="Phobius"/>
    </source>
</evidence>
<comment type="caution">
    <text evidence="2">The sequence shown here is derived from an EMBL/GenBank/DDBJ whole genome shotgun (WGS) entry which is preliminary data.</text>
</comment>
<evidence type="ECO:0000313" key="3">
    <source>
        <dbReference type="Proteomes" id="UP001412067"/>
    </source>
</evidence>
<sequence length="120" mass="12533">MGSGLLIIATRIIWVGAITALILLLLGASTLVLLHMLAVGRACGQSLRAVNRAAGFLGNGLSSDDLDNLLCFERSTQNGGGEDRADGWLSAWRASSRATAAVFCRLAGIGFTLVAWTAGW</sequence>
<dbReference type="Proteomes" id="UP001412067">
    <property type="component" value="Unassembled WGS sequence"/>
</dbReference>
<keyword evidence="1" id="KW-0812">Transmembrane</keyword>
<gene>
    <name evidence="2" type="ORF">KSP40_PGU003385</name>
</gene>
<name>A0ABR2MMW6_9ASPA</name>
<dbReference type="EMBL" id="JBBWWR010000006">
    <property type="protein sequence ID" value="KAK8965533.1"/>
    <property type="molecule type" value="Genomic_DNA"/>
</dbReference>
<keyword evidence="1" id="KW-1133">Transmembrane helix</keyword>
<organism evidence="2 3">
    <name type="scientific">Platanthera guangdongensis</name>
    <dbReference type="NCBI Taxonomy" id="2320717"/>
    <lineage>
        <taxon>Eukaryota</taxon>
        <taxon>Viridiplantae</taxon>
        <taxon>Streptophyta</taxon>
        <taxon>Embryophyta</taxon>
        <taxon>Tracheophyta</taxon>
        <taxon>Spermatophyta</taxon>
        <taxon>Magnoliopsida</taxon>
        <taxon>Liliopsida</taxon>
        <taxon>Asparagales</taxon>
        <taxon>Orchidaceae</taxon>
        <taxon>Orchidoideae</taxon>
        <taxon>Orchideae</taxon>
        <taxon>Orchidinae</taxon>
        <taxon>Platanthera</taxon>
    </lineage>
</organism>
<keyword evidence="3" id="KW-1185">Reference proteome</keyword>
<evidence type="ECO:0000313" key="2">
    <source>
        <dbReference type="EMBL" id="KAK8965533.1"/>
    </source>
</evidence>
<reference evidence="2 3" key="1">
    <citation type="journal article" date="2022" name="Nat. Plants">
        <title>Genomes of leafy and leafless Platanthera orchids illuminate the evolution of mycoheterotrophy.</title>
        <authorList>
            <person name="Li M.H."/>
            <person name="Liu K.W."/>
            <person name="Li Z."/>
            <person name="Lu H.C."/>
            <person name="Ye Q.L."/>
            <person name="Zhang D."/>
            <person name="Wang J.Y."/>
            <person name="Li Y.F."/>
            <person name="Zhong Z.M."/>
            <person name="Liu X."/>
            <person name="Yu X."/>
            <person name="Liu D.K."/>
            <person name="Tu X.D."/>
            <person name="Liu B."/>
            <person name="Hao Y."/>
            <person name="Liao X.Y."/>
            <person name="Jiang Y.T."/>
            <person name="Sun W.H."/>
            <person name="Chen J."/>
            <person name="Chen Y.Q."/>
            <person name="Ai Y."/>
            <person name="Zhai J.W."/>
            <person name="Wu S.S."/>
            <person name="Zhou Z."/>
            <person name="Hsiao Y.Y."/>
            <person name="Wu W.L."/>
            <person name="Chen Y.Y."/>
            <person name="Lin Y.F."/>
            <person name="Hsu J.L."/>
            <person name="Li C.Y."/>
            <person name="Wang Z.W."/>
            <person name="Zhao X."/>
            <person name="Zhong W.Y."/>
            <person name="Ma X.K."/>
            <person name="Ma L."/>
            <person name="Huang J."/>
            <person name="Chen G.Z."/>
            <person name="Huang M.Z."/>
            <person name="Huang L."/>
            <person name="Peng D.H."/>
            <person name="Luo Y.B."/>
            <person name="Zou S.Q."/>
            <person name="Chen S.P."/>
            <person name="Lan S."/>
            <person name="Tsai W.C."/>
            <person name="Van de Peer Y."/>
            <person name="Liu Z.J."/>
        </authorList>
    </citation>
    <scope>NUCLEOTIDE SEQUENCE [LARGE SCALE GENOMIC DNA]</scope>
    <source>
        <strain evidence="2">Lor288</strain>
    </source>
</reference>
<feature type="transmembrane region" description="Helical" evidence="1">
    <location>
        <begin position="12"/>
        <end position="38"/>
    </location>
</feature>
<accession>A0ABR2MMW6</accession>